<comment type="caution">
    <text evidence="1">The sequence shown here is derived from an EMBL/GenBank/DDBJ whole genome shotgun (WGS) entry which is preliminary data.</text>
</comment>
<protein>
    <submittedName>
        <fullName evidence="1">Uncharacterized protein</fullName>
    </submittedName>
</protein>
<accession>E6PX40</accession>
<sequence>MIAGLGLRRVDKCCAASARPTLAAENAARMGHPERWFGLERQRRWVGCPPATKSASCNCCRGRWRKGKNDGWGTCHLYFMERSRYYWGEEEKAMTPNANLVRRSIFAALVGVAVMSVPTTTTNSVNAAGGVSTACPMTAKCPIEDVVSNYVQSEFSGVIEIGIYEHSLTTGGIHQFRMKCN</sequence>
<organism evidence="1">
    <name type="scientific">mine drainage metagenome</name>
    <dbReference type="NCBI Taxonomy" id="410659"/>
    <lineage>
        <taxon>unclassified sequences</taxon>
        <taxon>metagenomes</taxon>
        <taxon>ecological metagenomes</taxon>
    </lineage>
</organism>
<name>E6PX40_9ZZZZ</name>
<reference evidence="1" key="1">
    <citation type="submission" date="2009-10" db="EMBL/GenBank/DDBJ databases">
        <title>Diversity of trophic interactions inside an arsenic-rich microbial ecosystem.</title>
        <authorList>
            <person name="Bertin P.N."/>
            <person name="Heinrich-Salmeron A."/>
            <person name="Pelletier E."/>
            <person name="Goulhen-Chollet F."/>
            <person name="Arsene-Ploetze F."/>
            <person name="Gallien S."/>
            <person name="Calteau A."/>
            <person name="Vallenet D."/>
            <person name="Casiot C."/>
            <person name="Chane-Woon-Ming B."/>
            <person name="Giloteaux L."/>
            <person name="Barakat M."/>
            <person name="Bonnefoy V."/>
            <person name="Bruneel O."/>
            <person name="Chandler M."/>
            <person name="Cleiss J."/>
            <person name="Duran R."/>
            <person name="Elbaz-Poulichet F."/>
            <person name="Fonknechten N."/>
            <person name="Lauga B."/>
            <person name="Mornico D."/>
            <person name="Ortet P."/>
            <person name="Schaeffer C."/>
            <person name="Siguier P."/>
            <person name="Alexander Thil Smith A."/>
            <person name="Van Dorsselaer A."/>
            <person name="Weissenbach J."/>
            <person name="Medigue C."/>
            <person name="Le Paslier D."/>
        </authorList>
    </citation>
    <scope>NUCLEOTIDE SEQUENCE</scope>
</reference>
<dbReference type="EMBL" id="CABN01000022">
    <property type="protein sequence ID" value="CBH99499.1"/>
    <property type="molecule type" value="Genomic_DNA"/>
</dbReference>
<evidence type="ECO:0000313" key="1">
    <source>
        <dbReference type="EMBL" id="CBH99499.1"/>
    </source>
</evidence>
<gene>
    <name evidence="1" type="ORF">CARN3_0428</name>
</gene>
<proteinExistence type="predicted"/>
<dbReference type="AlphaFoldDB" id="E6PX40"/>